<feature type="region of interest" description="Disordered" evidence="1">
    <location>
        <begin position="1"/>
        <end position="20"/>
    </location>
</feature>
<evidence type="ECO:0000256" key="1">
    <source>
        <dbReference type="SAM" id="MobiDB-lite"/>
    </source>
</evidence>
<reference evidence="2" key="1">
    <citation type="submission" date="2022-04" db="EMBL/GenBank/DDBJ databases">
        <title>A functionally conserved STORR gene fusion in Papaver species that diverged 16.8 million years ago.</title>
        <authorList>
            <person name="Catania T."/>
        </authorList>
    </citation>
    <scope>NUCLEOTIDE SEQUENCE</scope>
    <source>
        <strain evidence="2">S-188037</strain>
    </source>
</reference>
<evidence type="ECO:0000313" key="3">
    <source>
        <dbReference type="Proteomes" id="UP001202328"/>
    </source>
</evidence>
<keyword evidence="3" id="KW-1185">Reference proteome</keyword>
<sequence>MRSARNPTNTYRSDTAHDINQPVGPTLRTIFYALKSDAVKMKKQIQRMAEQKRDLKSESQTERIKIRCRVKGKFQFHQSNIPGGMIMSMQHSAASMIIAPLAIVVAPRGRRGGVTGYCPNDLVKQVYLSSSKYTALSGYLLMLLRLLGAS</sequence>
<gene>
    <name evidence="2" type="ORF">MKW98_032546</name>
</gene>
<name>A0AAD4SWB0_9MAGN</name>
<protein>
    <submittedName>
        <fullName evidence="2">Uncharacterized protein</fullName>
    </submittedName>
</protein>
<feature type="compositionally biased region" description="Polar residues" evidence="1">
    <location>
        <begin position="1"/>
        <end position="13"/>
    </location>
</feature>
<comment type="caution">
    <text evidence="2">The sequence shown here is derived from an EMBL/GenBank/DDBJ whole genome shotgun (WGS) entry which is preliminary data.</text>
</comment>
<accession>A0AAD4SWB0</accession>
<dbReference type="EMBL" id="JAJJMB010008334">
    <property type="protein sequence ID" value="KAI3924345.1"/>
    <property type="molecule type" value="Genomic_DNA"/>
</dbReference>
<dbReference type="Proteomes" id="UP001202328">
    <property type="component" value="Unassembled WGS sequence"/>
</dbReference>
<organism evidence="2 3">
    <name type="scientific">Papaver atlanticum</name>
    <dbReference type="NCBI Taxonomy" id="357466"/>
    <lineage>
        <taxon>Eukaryota</taxon>
        <taxon>Viridiplantae</taxon>
        <taxon>Streptophyta</taxon>
        <taxon>Embryophyta</taxon>
        <taxon>Tracheophyta</taxon>
        <taxon>Spermatophyta</taxon>
        <taxon>Magnoliopsida</taxon>
        <taxon>Ranunculales</taxon>
        <taxon>Papaveraceae</taxon>
        <taxon>Papaveroideae</taxon>
        <taxon>Papaver</taxon>
    </lineage>
</organism>
<evidence type="ECO:0000313" key="2">
    <source>
        <dbReference type="EMBL" id="KAI3924345.1"/>
    </source>
</evidence>
<proteinExistence type="predicted"/>
<dbReference type="AlphaFoldDB" id="A0AAD4SWB0"/>